<reference evidence="2" key="1">
    <citation type="submission" date="2021-01" db="EMBL/GenBank/DDBJ databases">
        <title>Genome sequence of strain Noviherbaspirillum sp. DKR-6.</title>
        <authorList>
            <person name="Chaudhary D.K."/>
        </authorList>
    </citation>
    <scope>NUCLEOTIDE SEQUENCE</scope>
    <source>
        <strain evidence="2">DKR-6</strain>
    </source>
</reference>
<dbReference type="AlphaFoldDB" id="A0A934SU99"/>
<dbReference type="Proteomes" id="UP000622890">
    <property type="component" value="Unassembled WGS sequence"/>
</dbReference>
<evidence type="ECO:0000313" key="2">
    <source>
        <dbReference type="EMBL" id="MBK4735679.1"/>
    </source>
</evidence>
<evidence type="ECO:0000313" key="3">
    <source>
        <dbReference type="Proteomes" id="UP000622890"/>
    </source>
</evidence>
<keyword evidence="3" id="KW-1185">Reference proteome</keyword>
<organism evidence="2 3">
    <name type="scientific">Noviherbaspirillum pedocola</name>
    <dbReference type="NCBI Taxonomy" id="2801341"/>
    <lineage>
        <taxon>Bacteria</taxon>
        <taxon>Pseudomonadati</taxon>
        <taxon>Pseudomonadota</taxon>
        <taxon>Betaproteobacteria</taxon>
        <taxon>Burkholderiales</taxon>
        <taxon>Oxalobacteraceae</taxon>
        <taxon>Noviherbaspirillum</taxon>
    </lineage>
</organism>
<evidence type="ECO:0000256" key="1">
    <source>
        <dbReference type="SAM" id="MobiDB-lite"/>
    </source>
</evidence>
<proteinExistence type="predicted"/>
<name>A0A934SU99_9BURK</name>
<dbReference type="RefSeq" id="WP_200592455.1">
    <property type="nucleotide sequence ID" value="NZ_JAEPBG010000005.1"/>
</dbReference>
<protein>
    <submittedName>
        <fullName evidence="2">Uncharacterized protein</fullName>
    </submittedName>
</protein>
<dbReference type="EMBL" id="JAEPBG010000005">
    <property type="protein sequence ID" value="MBK4735679.1"/>
    <property type="molecule type" value="Genomic_DNA"/>
</dbReference>
<feature type="compositionally biased region" description="Polar residues" evidence="1">
    <location>
        <begin position="31"/>
        <end position="44"/>
    </location>
</feature>
<gene>
    <name evidence="2" type="ORF">JJB74_13735</name>
</gene>
<accession>A0A934SU99</accession>
<feature type="region of interest" description="Disordered" evidence="1">
    <location>
        <begin position="20"/>
        <end position="49"/>
    </location>
</feature>
<comment type="caution">
    <text evidence="2">The sequence shown here is derived from an EMBL/GenBank/DDBJ whole genome shotgun (WGS) entry which is preliminary data.</text>
</comment>
<sequence>MSRIEGAGLGRLLRRLRTQAGPRARGVAAADTTTSSRAQGNSKTGGAHSGLRVELAARLASIDPRREDADTRAVEAFIECVLTREFGAPLMATPAGQDLLGQVRSALVDSPRARTALLDVLKSLSAPLGRDA</sequence>